<dbReference type="PROSITE" id="PS00154">
    <property type="entry name" value="ATPASE_E1_E2"/>
    <property type="match status" value="1"/>
</dbReference>
<feature type="transmembrane region" description="Helical" evidence="12">
    <location>
        <begin position="133"/>
        <end position="156"/>
    </location>
</feature>
<dbReference type="Proteomes" id="UP000488506">
    <property type="component" value="Unassembled WGS sequence"/>
</dbReference>
<protein>
    <submittedName>
        <fullName evidence="14">Cd2+/Zn2+-exporting ATPase</fullName>
    </submittedName>
</protein>
<evidence type="ECO:0000256" key="4">
    <source>
        <dbReference type="ARBA" id="ARBA00022553"/>
    </source>
</evidence>
<dbReference type="GO" id="GO:0005886">
    <property type="term" value="C:plasma membrane"/>
    <property type="evidence" value="ECO:0007669"/>
    <property type="project" value="UniProtKB-SubCell"/>
</dbReference>
<gene>
    <name evidence="14" type="ORF">FD145_561</name>
</gene>
<proteinExistence type="inferred from homology"/>
<evidence type="ECO:0000256" key="9">
    <source>
        <dbReference type="ARBA" id="ARBA00022967"/>
    </source>
</evidence>
<dbReference type="NCBIfam" id="TIGR01494">
    <property type="entry name" value="ATPase_P-type"/>
    <property type="match status" value="1"/>
</dbReference>
<dbReference type="InterPro" id="IPR001757">
    <property type="entry name" value="P_typ_ATPase"/>
</dbReference>
<dbReference type="SUPFAM" id="SSF81665">
    <property type="entry name" value="Calcium ATPase, transmembrane domain M"/>
    <property type="match status" value="1"/>
</dbReference>
<dbReference type="Pfam" id="PF00122">
    <property type="entry name" value="E1-E2_ATPase"/>
    <property type="match status" value="1"/>
</dbReference>
<dbReference type="Gene3D" id="2.70.150.10">
    <property type="entry name" value="Calcium-transporting ATPase, cytoplasmic transduction domain A"/>
    <property type="match status" value="1"/>
</dbReference>
<evidence type="ECO:0000313" key="15">
    <source>
        <dbReference type="Proteomes" id="UP000488506"/>
    </source>
</evidence>
<dbReference type="AlphaFoldDB" id="A0A833L1P3"/>
<dbReference type="InterPro" id="IPR008250">
    <property type="entry name" value="ATPase_P-typ_transduc_dom_A_sf"/>
</dbReference>
<dbReference type="PANTHER" id="PTHR48085">
    <property type="entry name" value="CADMIUM/ZINC-TRANSPORTING ATPASE HMA2-RELATED"/>
    <property type="match status" value="1"/>
</dbReference>
<dbReference type="GO" id="GO:0019829">
    <property type="term" value="F:ATPase-coupled monoatomic cation transmembrane transporter activity"/>
    <property type="evidence" value="ECO:0007669"/>
    <property type="project" value="InterPro"/>
</dbReference>
<evidence type="ECO:0000256" key="7">
    <source>
        <dbReference type="ARBA" id="ARBA00022741"/>
    </source>
</evidence>
<dbReference type="NCBIfam" id="TIGR01511">
    <property type="entry name" value="ATPase-IB1_Cu"/>
    <property type="match status" value="1"/>
</dbReference>
<accession>A0A833L1P3</accession>
<dbReference type="InterPro" id="IPR006121">
    <property type="entry name" value="HMA_dom"/>
</dbReference>
<dbReference type="InterPro" id="IPR023214">
    <property type="entry name" value="HAD_sf"/>
</dbReference>
<dbReference type="SUPFAM" id="SSF56784">
    <property type="entry name" value="HAD-like"/>
    <property type="match status" value="1"/>
</dbReference>
<organism evidence="14 15">
    <name type="scientific">Candidatus Saganbacteria bacterium</name>
    <dbReference type="NCBI Taxonomy" id="2575572"/>
    <lineage>
        <taxon>Bacteria</taxon>
        <taxon>Bacillati</taxon>
        <taxon>Saganbacteria</taxon>
    </lineage>
</organism>
<dbReference type="Gene3D" id="3.30.70.100">
    <property type="match status" value="1"/>
</dbReference>
<dbReference type="GO" id="GO:0005524">
    <property type="term" value="F:ATP binding"/>
    <property type="evidence" value="ECO:0007669"/>
    <property type="project" value="UniProtKB-UniRule"/>
</dbReference>
<evidence type="ECO:0000256" key="5">
    <source>
        <dbReference type="ARBA" id="ARBA00022692"/>
    </source>
</evidence>
<dbReference type="PRINTS" id="PR00941">
    <property type="entry name" value="CDATPASE"/>
</dbReference>
<feature type="transmembrane region" description="Helical" evidence="12">
    <location>
        <begin position="357"/>
        <end position="382"/>
    </location>
</feature>
<reference evidence="14 15" key="1">
    <citation type="submission" date="2019-12" db="EMBL/GenBank/DDBJ databases">
        <authorList>
            <person name="Wolfe R."/>
            <person name="Danczak R."/>
            <person name="Wilkins M."/>
        </authorList>
    </citation>
    <scope>NUCLEOTIDE SEQUENCE [LARGE SCALE GENOMIC DNA]</scope>
    <source>
        <strain evidence="14">X2_MaxBin.013</strain>
    </source>
</reference>
<dbReference type="InterPro" id="IPR027256">
    <property type="entry name" value="P-typ_ATPase_IB"/>
</dbReference>
<evidence type="ECO:0000313" key="14">
    <source>
        <dbReference type="EMBL" id="KAF0134543.1"/>
    </source>
</evidence>
<dbReference type="InterPro" id="IPR036163">
    <property type="entry name" value="HMA_dom_sf"/>
</dbReference>
<keyword evidence="9" id="KW-1278">Translocase</keyword>
<feature type="transmembrane region" description="Helical" evidence="12">
    <location>
        <begin position="689"/>
        <end position="708"/>
    </location>
</feature>
<feature type="transmembrane region" description="Helical" evidence="12">
    <location>
        <begin position="332"/>
        <end position="351"/>
    </location>
</feature>
<dbReference type="PANTHER" id="PTHR48085:SF5">
    <property type="entry name" value="CADMIUM_ZINC-TRANSPORTING ATPASE HMA4-RELATED"/>
    <property type="match status" value="1"/>
</dbReference>
<dbReference type="Gene3D" id="3.40.1110.10">
    <property type="entry name" value="Calcium-transporting ATPase, cytoplasmic domain N"/>
    <property type="match status" value="1"/>
</dbReference>
<dbReference type="InterPro" id="IPR023299">
    <property type="entry name" value="ATPase_P-typ_cyto_dom_N"/>
</dbReference>
<sequence length="711" mass="77897">MSQCSCSSRQPLCSFPQTEQSGGRLEKIVFELQNIHCLDCSSFIESYLLHFPGVIEAKANFVLNSIAIKYDPLRITPEGLKRALRQPGFELPQNIFIKGFTYYDHYQEIIHTILTGLFLLCSFMFSKIVPPSLFAGLFSILAVFIGGFPIFLNAFLALRIFKLNANSLVSLASVSALLHGDFFEAGLVIFIMLLGESLEEFTLTKTKKAISSIVKGMPQWAIIKVNGEEKKVAVNSLKKDDVVIIRPGIYLPADGTIVSGEGCLNEAALTGESLPITKTIGDQVYGGTISENGAFEVRLDKVGEDTILAKVKNLILQAENSRVPSERVADHFAQYFVPVVLILAAGIFLITNDISRALTVLIVACPCALIIGIPTAIIAGIGKAAQNGILIRGGEFLEKISSCNAIYFDKTGTLTHGKLAIHQIVVNDGYEEKDVVAYAALAEKRSEHKIAEALRCYAEKKHLSIPDPEKFQTYGGKGVKVVYQGQEIVSGNDQLLKELDIQLINFNNDQKIYGTKINVAIDQKHVGSLYLTDQPKDEVSTVFKQLKGLGIQEIGVITGDRVEAARFLEKTLPANYIHSDLLPGQKHALIKHCQEQGKKVIMVGDGINDGSSLAQADVGISMGQMGTDLAIECSDIIISSDRLTKIPQVIQLSRRVVSIIKQNIVLATIFNLVMILLSMLGLVSMIMGAVFHQISSLFVIFNSMRILFSRR</sequence>
<keyword evidence="10 12" id="KW-1133">Transmembrane helix</keyword>
<dbReference type="PROSITE" id="PS01047">
    <property type="entry name" value="HMA_1"/>
    <property type="match status" value="1"/>
</dbReference>
<keyword evidence="5 12" id="KW-0812">Transmembrane</keyword>
<dbReference type="Pfam" id="PF00702">
    <property type="entry name" value="Hydrolase"/>
    <property type="match status" value="1"/>
</dbReference>
<dbReference type="InterPro" id="IPR036412">
    <property type="entry name" value="HAD-like_sf"/>
</dbReference>
<keyword evidence="6 12" id="KW-0479">Metal-binding</keyword>
<evidence type="ECO:0000256" key="1">
    <source>
        <dbReference type="ARBA" id="ARBA00004651"/>
    </source>
</evidence>
<dbReference type="SFLD" id="SFLDG00002">
    <property type="entry name" value="C1.7:_P-type_atpase_like"/>
    <property type="match status" value="1"/>
</dbReference>
<comment type="similarity">
    <text evidence="2 12">Belongs to the cation transport ATPase (P-type) (TC 3.A.3) family. Type IB subfamily.</text>
</comment>
<dbReference type="Gene3D" id="3.40.50.1000">
    <property type="entry name" value="HAD superfamily/HAD-like"/>
    <property type="match status" value="1"/>
</dbReference>
<comment type="subcellular location">
    <subcellularLocation>
        <location evidence="1">Cell membrane</location>
        <topology evidence="1">Multi-pass membrane protein</topology>
    </subcellularLocation>
</comment>
<dbReference type="InterPro" id="IPR018303">
    <property type="entry name" value="ATPase_P-typ_P_site"/>
</dbReference>
<keyword evidence="7 12" id="KW-0547">Nucleotide-binding</keyword>
<dbReference type="CDD" id="cd00371">
    <property type="entry name" value="HMA"/>
    <property type="match status" value="1"/>
</dbReference>
<dbReference type="Pfam" id="PF00403">
    <property type="entry name" value="HMA"/>
    <property type="match status" value="1"/>
</dbReference>
<dbReference type="GO" id="GO:0016887">
    <property type="term" value="F:ATP hydrolysis activity"/>
    <property type="evidence" value="ECO:0007669"/>
    <property type="project" value="InterPro"/>
</dbReference>
<dbReference type="NCBIfam" id="TIGR01525">
    <property type="entry name" value="ATPase-IB_hvy"/>
    <property type="match status" value="1"/>
</dbReference>
<evidence type="ECO:0000256" key="8">
    <source>
        <dbReference type="ARBA" id="ARBA00022840"/>
    </source>
</evidence>
<dbReference type="SUPFAM" id="SSF81653">
    <property type="entry name" value="Calcium ATPase, transduction domain A"/>
    <property type="match status" value="1"/>
</dbReference>
<evidence type="ECO:0000259" key="13">
    <source>
        <dbReference type="PROSITE" id="PS50846"/>
    </source>
</evidence>
<comment type="caution">
    <text evidence="14">The sequence shown here is derived from an EMBL/GenBank/DDBJ whole genome shotgun (WGS) entry which is preliminary data.</text>
</comment>
<feature type="transmembrane region" description="Helical" evidence="12">
    <location>
        <begin position="109"/>
        <end position="126"/>
    </location>
</feature>
<feature type="transmembrane region" description="Helical" evidence="12">
    <location>
        <begin position="664"/>
        <end position="683"/>
    </location>
</feature>
<dbReference type="SFLD" id="SFLDF00027">
    <property type="entry name" value="p-type_atpase"/>
    <property type="match status" value="1"/>
</dbReference>
<keyword evidence="8 12" id="KW-0067">ATP-binding</keyword>
<dbReference type="InterPro" id="IPR059000">
    <property type="entry name" value="ATPase_P-type_domA"/>
</dbReference>
<keyword evidence="4" id="KW-0597">Phosphoprotein</keyword>
<dbReference type="InterPro" id="IPR051014">
    <property type="entry name" value="Cation_Transport_ATPase_IB"/>
</dbReference>
<dbReference type="SUPFAM" id="SSF55008">
    <property type="entry name" value="HMA, heavy metal-associated domain"/>
    <property type="match status" value="1"/>
</dbReference>
<dbReference type="GO" id="GO:0046872">
    <property type="term" value="F:metal ion binding"/>
    <property type="evidence" value="ECO:0007669"/>
    <property type="project" value="UniProtKB-KW"/>
</dbReference>
<name>A0A833L1P3_UNCSA</name>
<feature type="domain" description="HMA" evidence="13">
    <location>
        <begin position="26"/>
        <end position="92"/>
    </location>
</feature>
<evidence type="ECO:0000256" key="6">
    <source>
        <dbReference type="ARBA" id="ARBA00022723"/>
    </source>
</evidence>
<evidence type="ECO:0000256" key="11">
    <source>
        <dbReference type="ARBA" id="ARBA00023136"/>
    </source>
</evidence>
<evidence type="ECO:0000256" key="3">
    <source>
        <dbReference type="ARBA" id="ARBA00022475"/>
    </source>
</evidence>
<dbReference type="CDD" id="cd02079">
    <property type="entry name" value="P-type_ATPase_HM"/>
    <property type="match status" value="1"/>
</dbReference>
<dbReference type="SFLD" id="SFLDS00003">
    <property type="entry name" value="Haloacid_Dehalogenase"/>
    <property type="match status" value="1"/>
</dbReference>
<evidence type="ECO:0000256" key="10">
    <source>
        <dbReference type="ARBA" id="ARBA00022989"/>
    </source>
</evidence>
<keyword evidence="11 12" id="KW-0472">Membrane</keyword>
<dbReference type="InterPro" id="IPR023298">
    <property type="entry name" value="ATPase_P-typ_TM_dom_sf"/>
</dbReference>
<dbReference type="InterPro" id="IPR044492">
    <property type="entry name" value="P_typ_ATPase_HD_dom"/>
</dbReference>
<dbReference type="InterPro" id="IPR017969">
    <property type="entry name" value="Heavy-metal-associated_CS"/>
</dbReference>
<evidence type="ECO:0000256" key="2">
    <source>
        <dbReference type="ARBA" id="ARBA00006024"/>
    </source>
</evidence>
<dbReference type="PRINTS" id="PR00119">
    <property type="entry name" value="CATATPASE"/>
</dbReference>
<dbReference type="PROSITE" id="PS50846">
    <property type="entry name" value="HMA_2"/>
    <property type="match status" value="1"/>
</dbReference>
<dbReference type="EMBL" id="WPAF01000007">
    <property type="protein sequence ID" value="KAF0134543.1"/>
    <property type="molecule type" value="Genomic_DNA"/>
</dbReference>
<keyword evidence="3 12" id="KW-1003">Cell membrane</keyword>
<evidence type="ECO:0000256" key="12">
    <source>
        <dbReference type="RuleBase" id="RU362081"/>
    </source>
</evidence>